<name>A0A0D8XHN2_DICVI</name>
<organism evidence="1 2">
    <name type="scientific">Dictyocaulus viviparus</name>
    <name type="common">Bovine lungworm</name>
    <dbReference type="NCBI Taxonomy" id="29172"/>
    <lineage>
        <taxon>Eukaryota</taxon>
        <taxon>Metazoa</taxon>
        <taxon>Ecdysozoa</taxon>
        <taxon>Nematoda</taxon>
        <taxon>Chromadorea</taxon>
        <taxon>Rhabditida</taxon>
        <taxon>Rhabditina</taxon>
        <taxon>Rhabditomorpha</taxon>
        <taxon>Strongyloidea</taxon>
        <taxon>Metastrongylidae</taxon>
        <taxon>Dictyocaulus</taxon>
    </lineage>
</organism>
<dbReference type="EMBL" id="KN716497">
    <property type="protein sequence ID" value="KJH44133.1"/>
    <property type="molecule type" value="Genomic_DNA"/>
</dbReference>
<evidence type="ECO:0000313" key="2">
    <source>
        <dbReference type="Proteomes" id="UP000053766"/>
    </source>
</evidence>
<protein>
    <submittedName>
        <fullName evidence="1">Uncharacterized protein</fullName>
    </submittedName>
</protein>
<reference evidence="1 2" key="1">
    <citation type="submission" date="2013-11" db="EMBL/GenBank/DDBJ databases">
        <title>Draft genome of the bovine lungworm Dictyocaulus viviparus.</title>
        <authorList>
            <person name="Mitreva M."/>
        </authorList>
    </citation>
    <scope>NUCLEOTIDE SEQUENCE [LARGE SCALE GENOMIC DNA]</scope>
    <source>
        <strain evidence="1 2">HannoverDv2000</strain>
    </source>
</reference>
<sequence length="281" mass="32615">METLWFSYEIVYSSFCKSNDFDLLCISIGMGICFLDSETIDFLEIFKILSIFQRLTRNEEWNHLFLNSYFLLDRRVVYHGKNKKKQGDGALIISETLLSDPVLTNGNKKLNVLLFHPLQSLEIICAAAINVGGGDINLVSDLIRYDCYFDSQNFCTSHVDYFGQCYTHAIGYESSLYFMLCTKTASRVTFGETHAMVTFSFILTSQFKEDELNQIRAYFYSIEEETKKLTRRSRYSLKKLISSIDYNFFLEVMEEKGKLTFSCKDWSYLLLAVDVTLPQSY</sequence>
<accession>A0A0D8XHN2</accession>
<proteinExistence type="predicted"/>
<keyword evidence="2" id="KW-1185">Reference proteome</keyword>
<reference evidence="2" key="2">
    <citation type="journal article" date="2016" name="Sci. Rep.">
        <title>Dictyocaulus viviparus genome, variome and transcriptome elucidate lungworm biology and support future intervention.</title>
        <authorList>
            <person name="McNulty S.N."/>
            <person name="Strube C."/>
            <person name="Rosa B.A."/>
            <person name="Martin J.C."/>
            <person name="Tyagi R."/>
            <person name="Choi Y.J."/>
            <person name="Wang Q."/>
            <person name="Hallsworth Pepin K."/>
            <person name="Zhang X."/>
            <person name="Ozersky P."/>
            <person name="Wilson R.K."/>
            <person name="Sternberg P.W."/>
            <person name="Gasser R.B."/>
            <person name="Mitreva M."/>
        </authorList>
    </citation>
    <scope>NUCLEOTIDE SEQUENCE [LARGE SCALE GENOMIC DNA]</scope>
    <source>
        <strain evidence="2">HannoverDv2000</strain>
    </source>
</reference>
<dbReference type="AlphaFoldDB" id="A0A0D8XHN2"/>
<gene>
    <name evidence="1" type="ORF">DICVIV_09851</name>
</gene>
<evidence type="ECO:0000313" key="1">
    <source>
        <dbReference type="EMBL" id="KJH44133.1"/>
    </source>
</evidence>
<dbReference type="Proteomes" id="UP000053766">
    <property type="component" value="Unassembled WGS sequence"/>
</dbReference>